<feature type="domain" description="Aminoglycoside phosphotransferase" evidence="2">
    <location>
        <begin position="54"/>
        <end position="312"/>
    </location>
</feature>
<protein>
    <recommendedName>
        <fullName evidence="2">Aminoglycoside phosphotransferase domain-containing protein</fullName>
    </recommendedName>
</protein>
<organism evidence="3 4">
    <name type="scientific">Podospora pseudocomata</name>
    <dbReference type="NCBI Taxonomy" id="2093779"/>
    <lineage>
        <taxon>Eukaryota</taxon>
        <taxon>Fungi</taxon>
        <taxon>Dikarya</taxon>
        <taxon>Ascomycota</taxon>
        <taxon>Pezizomycotina</taxon>
        <taxon>Sordariomycetes</taxon>
        <taxon>Sordariomycetidae</taxon>
        <taxon>Sordariales</taxon>
        <taxon>Podosporaceae</taxon>
        <taxon>Podospora</taxon>
    </lineage>
</organism>
<dbReference type="PANTHER" id="PTHR21310">
    <property type="entry name" value="AMINOGLYCOSIDE PHOSPHOTRANSFERASE-RELATED-RELATED"/>
    <property type="match status" value="1"/>
</dbReference>
<dbReference type="SUPFAM" id="SSF56112">
    <property type="entry name" value="Protein kinase-like (PK-like)"/>
    <property type="match status" value="1"/>
</dbReference>
<gene>
    <name evidence="3" type="ORF">QC762_512850</name>
</gene>
<name>A0ABR0GB51_9PEZI</name>
<feature type="compositionally biased region" description="Basic and acidic residues" evidence="1">
    <location>
        <begin position="323"/>
        <end position="335"/>
    </location>
</feature>
<dbReference type="InterPro" id="IPR002575">
    <property type="entry name" value="Aminoglycoside_PTrfase"/>
</dbReference>
<evidence type="ECO:0000313" key="3">
    <source>
        <dbReference type="EMBL" id="KAK4652849.1"/>
    </source>
</evidence>
<dbReference type="GeneID" id="87911582"/>
<keyword evidence="4" id="KW-1185">Reference proteome</keyword>
<feature type="region of interest" description="Disordered" evidence="1">
    <location>
        <begin position="323"/>
        <end position="354"/>
    </location>
</feature>
<evidence type="ECO:0000313" key="4">
    <source>
        <dbReference type="Proteomes" id="UP001323405"/>
    </source>
</evidence>
<comment type="caution">
    <text evidence="3">The sequence shown here is derived from an EMBL/GenBank/DDBJ whole genome shotgun (WGS) entry which is preliminary data.</text>
</comment>
<dbReference type="Gene3D" id="3.90.1200.10">
    <property type="match status" value="1"/>
</dbReference>
<dbReference type="InterPro" id="IPR051678">
    <property type="entry name" value="AGP_Transferase"/>
</dbReference>
<dbReference type="PANTHER" id="PTHR21310:SF13">
    <property type="entry name" value="AMINOGLYCOSIDE PHOSPHOTRANSFERASE DOMAIN-CONTAINING PROTEIN"/>
    <property type="match status" value="1"/>
</dbReference>
<reference evidence="3 4" key="1">
    <citation type="journal article" date="2023" name="bioRxiv">
        <title>High-quality genome assemblies of four members of thePodospora anserinaspecies complex.</title>
        <authorList>
            <person name="Ament-Velasquez S.L."/>
            <person name="Vogan A.A."/>
            <person name="Wallerman O."/>
            <person name="Hartmann F."/>
            <person name="Gautier V."/>
            <person name="Silar P."/>
            <person name="Giraud T."/>
            <person name="Johannesson H."/>
        </authorList>
    </citation>
    <scope>NUCLEOTIDE SEQUENCE [LARGE SCALE GENOMIC DNA]</scope>
    <source>
        <strain evidence="3 4">CBS 415.72m</strain>
    </source>
</reference>
<proteinExistence type="predicted"/>
<accession>A0ABR0GB51</accession>
<dbReference type="Pfam" id="PF01636">
    <property type="entry name" value="APH"/>
    <property type="match status" value="1"/>
</dbReference>
<evidence type="ECO:0000256" key="1">
    <source>
        <dbReference type="SAM" id="MobiDB-lite"/>
    </source>
</evidence>
<dbReference type="EMBL" id="JAFFHA010000007">
    <property type="protein sequence ID" value="KAK4652849.1"/>
    <property type="molecule type" value="Genomic_DNA"/>
</dbReference>
<sequence>MPRQLQDGSEWKETPFELVPQWTRDPSIPAIEVVCREHLSIPPEDPCTVFFHTSGLFNKLYIVEYAQRRVIMRVTLPVYPGLKTRAEVATLRWVRENTMIPVPEALDFDDSNDNEIGFEWILMEFIEGTPAHRRWRTMSMEQKVAFTKQLATFQAELSGFGKPEAMLRGIGTLELREFEKGKEIEGLGKVAPGMLVSHEFFMGDRFQYDIPRGPFHSSRDWLTAELNIVMLDQKAIIDSSEDEDDKEDAGEVITVAQKLLSLIPKVFPPNLDEPETTVLYHHDLHLKNILVSEEGEITAVLDWECVSAMPLWMTTKVPRFLDEPVREEEPQRDTYADETPEQAAAAEERRHDPDYLDSEGKNSLYFIHKMEYEATQLRKVYKATLRQLWPGCPQGEETLMEVNFHHAVSQCDGIWVKMAGRWADRVLAGESILLEDA</sequence>
<dbReference type="InterPro" id="IPR011009">
    <property type="entry name" value="Kinase-like_dom_sf"/>
</dbReference>
<dbReference type="Proteomes" id="UP001323405">
    <property type="component" value="Unassembled WGS sequence"/>
</dbReference>
<dbReference type="RefSeq" id="XP_062741824.1">
    <property type="nucleotide sequence ID" value="XM_062891675.1"/>
</dbReference>
<evidence type="ECO:0000259" key="2">
    <source>
        <dbReference type="Pfam" id="PF01636"/>
    </source>
</evidence>